<reference evidence="1" key="1">
    <citation type="submission" date="2016-03" db="EMBL/GenBank/DDBJ databases">
        <authorList>
            <person name="Ploux O."/>
        </authorList>
    </citation>
    <scope>NUCLEOTIDE SEQUENCE</scope>
    <source>
        <strain evidence="1">UC10</strain>
    </source>
</reference>
<sequence length="92" mass="10200">MSGTTPLRNAEFQRLTQLRESRAREIKTFYTEVTHAASIVTHGTQTIAAANEFTKAFNEHQPFFVSACCCPGSGEPISAVWSPRRPKAGWSK</sequence>
<accession>A0A1Y5P3L6</accession>
<dbReference type="AlphaFoldDB" id="A0A1Y5P3L6"/>
<evidence type="ECO:0000313" key="1">
    <source>
        <dbReference type="EMBL" id="SBS73237.1"/>
    </source>
</evidence>
<proteinExistence type="predicted"/>
<gene>
    <name evidence="1" type="ORF">MHPYR_160067</name>
</gene>
<name>A0A1Y5P3L6_9MYCO</name>
<dbReference type="EMBL" id="FLQS01000008">
    <property type="protein sequence ID" value="SBS73237.1"/>
    <property type="molecule type" value="Genomic_DNA"/>
</dbReference>
<protein>
    <submittedName>
        <fullName evidence="1">Uncharacterized protein</fullName>
    </submittedName>
</protein>
<organism evidence="1">
    <name type="scientific">uncultured Mycobacterium sp</name>
    <dbReference type="NCBI Taxonomy" id="171292"/>
    <lineage>
        <taxon>Bacteria</taxon>
        <taxon>Bacillati</taxon>
        <taxon>Actinomycetota</taxon>
        <taxon>Actinomycetes</taxon>
        <taxon>Mycobacteriales</taxon>
        <taxon>Mycobacteriaceae</taxon>
        <taxon>Mycobacterium</taxon>
        <taxon>environmental samples</taxon>
    </lineage>
</organism>